<feature type="binding site" evidence="9">
    <location>
        <position position="321"/>
    </location>
    <ligand>
        <name>[4Fe-4S] cluster</name>
        <dbReference type="ChEBI" id="CHEBI:49883"/>
    </ligand>
</feature>
<dbReference type="GO" id="GO:0051537">
    <property type="term" value="F:2 iron, 2 sulfur cluster binding"/>
    <property type="evidence" value="ECO:0007669"/>
    <property type="project" value="UniProtKB-UniRule"/>
</dbReference>
<feature type="region of interest" description="Fe-S binding site A" evidence="9">
    <location>
        <begin position="221"/>
        <end position="237"/>
    </location>
</feature>
<feature type="binding site" evidence="9">
    <location>
        <position position="329"/>
    </location>
    <ligand>
        <name>[4Fe-4S] cluster</name>
        <dbReference type="ChEBI" id="CHEBI:49883"/>
    </ligand>
</feature>
<evidence type="ECO:0000256" key="1">
    <source>
        <dbReference type="ARBA" id="ARBA00001966"/>
    </source>
</evidence>
<dbReference type="Pfam" id="PF05093">
    <property type="entry name" value="CIAPIN1"/>
    <property type="match status" value="1"/>
</dbReference>
<comment type="cofactor">
    <cofactor evidence="9">
        <name>[2Fe-2S] cluster</name>
        <dbReference type="ChEBI" id="CHEBI:190135"/>
    </cofactor>
</comment>
<feature type="domain" description="Fe-S cluster assembly protein Dre2 N-terminal" evidence="13">
    <location>
        <begin position="3"/>
        <end position="121"/>
    </location>
</feature>
<comment type="caution">
    <text evidence="9">Lacks conserved residue(s) required for the propagation of feature annotation.</text>
</comment>
<evidence type="ECO:0000256" key="2">
    <source>
        <dbReference type="ARBA" id="ARBA00008169"/>
    </source>
</evidence>
<feature type="short sequence motif" description="Cx2C motif 1" evidence="9">
    <location>
        <begin position="318"/>
        <end position="321"/>
    </location>
</feature>
<feature type="binding site" evidence="9">
    <location>
        <position position="237"/>
    </location>
    <ligand>
        <name>[2Fe-2S] cluster</name>
        <dbReference type="ChEBI" id="CHEBI:190135"/>
    </ligand>
</feature>
<dbReference type="GO" id="GO:0005758">
    <property type="term" value="C:mitochondrial intermembrane space"/>
    <property type="evidence" value="ECO:0007669"/>
    <property type="project" value="UniProtKB-SubCell"/>
</dbReference>
<evidence type="ECO:0000256" key="7">
    <source>
        <dbReference type="ARBA" id="ARBA00023014"/>
    </source>
</evidence>
<feature type="compositionally biased region" description="Low complexity" evidence="11">
    <location>
        <begin position="134"/>
        <end position="144"/>
    </location>
</feature>
<evidence type="ECO:0000256" key="3">
    <source>
        <dbReference type="ARBA" id="ARBA00022485"/>
    </source>
</evidence>
<dbReference type="GO" id="GO:0051539">
    <property type="term" value="F:4 iron, 4 sulfur cluster binding"/>
    <property type="evidence" value="ECO:0007669"/>
    <property type="project" value="UniProtKB-KW"/>
</dbReference>
<comment type="domain">
    <text evidence="9">The C-terminal domain binds 2 Fe-S clusters but is otherwise mostly in an intrinsically disordered conformation.</text>
</comment>
<protein>
    <submittedName>
        <fullName evidence="14">Electron carrier</fullName>
    </submittedName>
</protein>
<dbReference type="InterPro" id="IPR007785">
    <property type="entry name" value="Anamorsin"/>
</dbReference>
<keyword evidence="6 9" id="KW-0408">Iron</keyword>
<feature type="binding site" evidence="9">
    <location>
        <position position="235"/>
    </location>
    <ligand>
        <name>[2Fe-2S] cluster</name>
        <dbReference type="ChEBI" id="CHEBI:190135"/>
    </ligand>
</feature>
<evidence type="ECO:0000256" key="10">
    <source>
        <dbReference type="SAM" id="Coils"/>
    </source>
</evidence>
<name>A0AAV5R914_PICKL</name>
<evidence type="ECO:0000313" key="15">
    <source>
        <dbReference type="Proteomes" id="UP001378960"/>
    </source>
</evidence>
<dbReference type="Proteomes" id="UP001378960">
    <property type="component" value="Unassembled WGS sequence"/>
</dbReference>
<dbReference type="PANTHER" id="PTHR13273">
    <property type="entry name" value="ANAMORSIN"/>
    <property type="match status" value="1"/>
</dbReference>
<feature type="binding site" evidence="9">
    <location>
        <position position="221"/>
    </location>
    <ligand>
        <name>[2Fe-2S] cluster</name>
        <dbReference type="ChEBI" id="CHEBI:190135"/>
    </ligand>
</feature>
<evidence type="ECO:0000256" key="5">
    <source>
        <dbReference type="ARBA" id="ARBA00022723"/>
    </source>
</evidence>
<evidence type="ECO:0000313" key="14">
    <source>
        <dbReference type="EMBL" id="GMM47642.1"/>
    </source>
</evidence>
<dbReference type="PANTHER" id="PTHR13273:SF14">
    <property type="entry name" value="ANAMORSIN"/>
    <property type="match status" value="1"/>
</dbReference>
<evidence type="ECO:0000256" key="8">
    <source>
        <dbReference type="ARBA" id="ARBA00023128"/>
    </source>
</evidence>
<organism evidence="14 15">
    <name type="scientific">Pichia kluyveri</name>
    <name type="common">Yeast</name>
    <dbReference type="NCBI Taxonomy" id="36015"/>
    <lineage>
        <taxon>Eukaryota</taxon>
        <taxon>Fungi</taxon>
        <taxon>Dikarya</taxon>
        <taxon>Ascomycota</taxon>
        <taxon>Saccharomycotina</taxon>
        <taxon>Pichiomycetes</taxon>
        <taxon>Pichiales</taxon>
        <taxon>Pichiaceae</taxon>
        <taxon>Pichia</taxon>
    </lineage>
</organism>
<dbReference type="GO" id="GO:0016226">
    <property type="term" value="P:iron-sulfur cluster assembly"/>
    <property type="evidence" value="ECO:0007669"/>
    <property type="project" value="UniProtKB-UniRule"/>
</dbReference>
<comment type="domain">
    <text evidence="9">The twin Cx2C motifs are involved in the recognition by the mitochondrial MIA40-ERV1 disulfide relay system. The formation of 2 disulfide bonds in the Cx2C motifs through dithiol/disulfide exchange reactions effectively traps the protein in the mitochondrial intermembrane space.</text>
</comment>
<dbReference type="GO" id="GO:0046872">
    <property type="term" value="F:metal ion binding"/>
    <property type="evidence" value="ECO:0007669"/>
    <property type="project" value="UniProtKB-KW"/>
</dbReference>
<evidence type="ECO:0000259" key="13">
    <source>
        <dbReference type="Pfam" id="PF16803"/>
    </source>
</evidence>
<comment type="domain">
    <text evidence="9">The N-terminal domain has structural similarity with S-adenosyl-L-methionine-dependent methyltransferases, but does not bind S-adenosyl-L-methionine. It is required for correct assembly of the 2 Fe-S clusters.</text>
</comment>
<feature type="coiled-coil region" evidence="10">
    <location>
        <begin position="255"/>
        <end position="282"/>
    </location>
</feature>
<evidence type="ECO:0000256" key="4">
    <source>
        <dbReference type="ARBA" id="ARBA00022490"/>
    </source>
</evidence>
<feature type="binding site" evidence="9">
    <location>
        <position position="318"/>
    </location>
    <ligand>
        <name>[4Fe-4S] cluster</name>
        <dbReference type="ChEBI" id="CHEBI:49883"/>
    </ligand>
</feature>
<evidence type="ECO:0000256" key="6">
    <source>
        <dbReference type="ARBA" id="ARBA00023004"/>
    </source>
</evidence>
<comment type="cofactor">
    <cofactor evidence="1 9">
        <name>[4Fe-4S] cluster</name>
        <dbReference type="ChEBI" id="CHEBI:49883"/>
    </cofactor>
</comment>
<keyword evidence="4 9" id="KW-0963">Cytoplasm</keyword>
<keyword evidence="3 9" id="KW-0004">4Fe-4S</keyword>
<comment type="similarity">
    <text evidence="2 9">Belongs to the anamorsin family.</text>
</comment>
<keyword evidence="5 9" id="KW-0479">Metal-binding</keyword>
<dbReference type="InterPro" id="IPR031838">
    <property type="entry name" value="Dre2_N"/>
</dbReference>
<gene>
    <name evidence="14" type="ORF">DAPK24_042400</name>
</gene>
<feature type="binding site" evidence="9">
    <location>
        <position position="232"/>
    </location>
    <ligand>
        <name>[2Fe-2S] cluster</name>
        <dbReference type="ChEBI" id="CHEBI:190135"/>
    </ligand>
</feature>
<evidence type="ECO:0000256" key="9">
    <source>
        <dbReference type="HAMAP-Rule" id="MF_03115"/>
    </source>
</evidence>
<feature type="region of interest" description="Disordered" evidence="11">
    <location>
        <begin position="133"/>
        <end position="173"/>
    </location>
</feature>
<keyword evidence="9" id="KW-0001">2Fe-2S</keyword>
<comment type="subcellular location">
    <subcellularLocation>
        <location evidence="9">Cytoplasm</location>
    </subcellularLocation>
    <subcellularLocation>
        <location evidence="9">Mitochondrion intermembrane space</location>
    </subcellularLocation>
</comment>
<feature type="short sequence motif" description="Cx2C motif 2" evidence="9">
    <location>
        <begin position="329"/>
        <end position="332"/>
    </location>
</feature>
<sequence length="355" mass="39936">MSNILLLIHPTLVTQPELISNQKIQFNNDFQNPIINQYVIDRVASNQQPLLHENYDLIYYLAPNEAINNQFNKNLLNILFNSLKENGKFTGLIPFNSEILAIQSGFLISNDNKSWIKPVNSISNNSTVLLNRKSNTNTTPNTSSILPSFKRLSTNSPPSLTDSSIQSDNEPDKILNDDEKKLKLSYFNTNDNDDDDDEIIDDDDLLIDNISSSNLKPIVDCSITGTKRRKACKDCTCGLKEIEEAEELKQKNLQNSILSKMVQSATREAEEIEQRIREREFKEKEKASTSNVKKTIVRFTADDMTEIDFTIEGKTGGCNSCSLGDAFRCDSCPFLGLPAFKPGQMVTIDTFGEDI</sequence>
<dbReference type="InterPro" id="IPR046408">
    <property type="entry name" value="CIAPIN1"/>
</dbReference>
<reference evidence="14 15" key="1">
    <citation type="journal article" date="2023" name="Elife">
        <title>Identification of key yeast species and microbe-microbe interactions impacting larval growth of Drosophila in the wild.</title>
        <authorList>
            <person name="Mure A."/>
            <person name="Sugiura Y."/>
            <person name="Maeda R."/>
            <person name="Honda K."/>
            <person name="Sakurai N."/>
            <person name="Takahashi Y."/>
            <person name="Watada M."/>
            <person name="Katoh T."/>
            <person name="Gotoh A."/>
            <person name="Gotoh Y."/>
            <person name="Taniguchi I."/>
            <person name="Nakamura K."/>
            <person name="Hayashi T."/>
            <person name="Katayama T."/>
            <person name="Uemura T."/>
            <person name="Hattori Y."/>
        </authorList>
    </citation>
    <scope>NUCLEOTIDE SEQUENCE [LARGE SCALE GENOMIC DNA]</scope>
    <source>
        <strain evidence="14 15">PK-24</strain>
    </source>
</reference>
<comment type="caution">
    <text evidence="14">The sequence shown here is derived from an EMBL/GenBank/DDBJ whole genome shotgun (WGS) entry which is preliminary data.</text>
</comment>
<proteinExistence type="inferred from homology"/>
<keyword evidence="10" id="KW-0175">Coiled coil</keyword>
<keyword evidence="15" id="KW-1185">Reference proteome</keyword>
<dbReference type="GO" id="GO:0009055">
    <property type="term" value="F:electron transfer activity"/>
    <property type="evidence" value="ECO:0007669"/>
    <property type="project" value="UniProtKB-UniRule"/>
</dbReference>
<feature type="binding site" evidence="9">
    <location>
        <position position="332"/>
    </location>
    <ligand>
        <name>[4Fe-4S] cluster</name>
        <dbReference type="ChEBI" id="CHEBI:49883"/>
    </ligand>
</feature>
<keyword evidence="8 9" id="KW-0496">Mitochondrion</keyword>
<accession>A0AAV5R914</accession>
<evidence type="ECO:0000256" key="11">
    <source>
        <dbReference type="SAM" id="MobiDB-lite"/>
    </source>
</evidence>
<feature type="domain" description="Anamorsin C-terminal" evidence="12">
    <location>
        <begin position="219"/>
        <end position="348"/>
    </location>
</feature>
<evidence type="ECO:0000259" key="12">
    <source>
        <dbReference type="Pfam" id="PF05093"/>
    </source>
</evidence>
<dbReference type="EMBL" id="BTGB01000009">
    <property type="protein sequence ID" value="GMM47642.1"/>
    <property type="molecule type" value="Genomic_DNA"/>
</dbReference>
<feature type="compositionally biased region" description="Polar residues" evidence="11">
    <location>
        <begin position="151"/>
        <end position="168"/>
    </location>
</feature>
<keyword evidence="7 9" id="KW-0411">Iron-sulfur</keyword>
<dbReference type="AlphaFoldDB" id="A0AAV5R914"/>
<feature type="region of interest" description="Fe-S binding site B" evidence="9">
    <location>
        <begin position="318"/>
        <end position="332"/>
    </location>
</feature>
<dbReference type="HAMAP" id="MF_03115">
    <property type="entry name" value="Anamorsin"/>
    <property type="match status" value="1"/>
</dbReference>
<dbReference type="Pfam" id="PF16803">
    <property type="entry name" value="DRE2_N"/>
    <property type="match status" value="1"/>
</dbReference>
<dbReference type="Gene3D" id="3.40.50.11000">
    <property type="entry name" value="Fe-S cluster assembly protein Dre2, N-terminal domain"/>
    <property type="match status" value="1"/>
</dbReference>